<dbReference type="PANTHER" id="PTHR12486">
    <property type="entry name" value="APRATAXIN-RELATED"/>
    <property type="match status" value="1"/>
</dbReference>
<feature type="domain" description="Aprataxin C2HE/C2H2/C2HC zinc finger" evidence="2">
    <location>
        <begin position="849"/>
        <end position="906"/>
    </location>
</feature>
<feature type="region of interest" description="Disordered" evidence="1">
    <location>
        <begin position="182"/>
        <end position="214"/>
    </location>
</feature>
<feature type="region of interest" description="Disordered" evidence="1">
    <location>
        <begin position="34"/>
        <end position="104"/>
    </location>
</feature>
<feature type="region of interest" description="Disordered" evidence="1">
    <location>
        <begin position="575"/>
        <end position="613"/>
    </location>
</feature>
<dbReference type="InterPro" id="IPR036265">
    <property type="entry name" value="HIT-like_sf"/>
</dbReference>
<feature type="region of interest" description="Disordered" evidence="1">
    <location>
        <begin position="627"/>
        <end position="646"/>
    </location>
</feature>
<feature type="compositionally biased region" description="Low complexity" evidence="1">
    <location>
        <begin position="67"/>
        <end position="93"/>
    </location>
</feature>
<evidence type="ECO:0000259" key="2">
    <source>
        <dbReference type="Pfam" id="PF16278"/>
    </source>
</evidence>
<dbReference type="Gene3D" id="3.40.50.300">
    <property type="entry name" value="P-loop containing nucleotide triphosphate hydrolases"/>
    <property type="match status" value="1"/>
</dbReference>
<dbReference type="Gene3D" id="3.30.428.10">
    <property type="entry name" value="HIT-like"/>
    <property type="match status" value="1"/>
</dbReference>
<feature type="compositionally biased region" description="Low complexity" evidence="1">
    <location>
        <begin position="674"/>
        <end position="697"/>
    </location>
</feature>
<dbReference type="Pfam" id="PF16278">
    <property type="entry name" value="zf-C2HE"/>
    <property type="match status" value="1"/>
</dbReference>
<feature type="region of interest" description="Disordered" evidence="1">
    <location>
        <begin position="113"/>
        <end position="132"/>
    </location>
</feature>
<dbReference type="Proteomes" id="UP000815325">
    <property type="component" value="Unassembled WGS sequence"/>
</dbReference>
<feature type="compositionally biased region" description="Low complexity" evidence="1">
    <location>
        <begin position="511"/>
        <end position="535"/>
    </location>
</feature>
<feature type="compositionally biased region" description="Pro residues" evidence="1">
    <location>
        <begin position="698"/>
        <end position="708"/>
    </location>
</feature>
<comment type="caution">
    <text evidence="3">The sequence shown here is derived from an EMBL/GenBank/DDBJ whole genome shotgun (WGS) entry which is preliminary data.</text>
</comment>
<evidence type="ECO:0000256" key="1">
    <source>
        <dbReference type="SAM" id="MobiDB-lite"/>
    </source>
</evidence>
<feature type="region of interest" description="Disordered" evidence="1">
    <location>
        <begin position="260"/>
        <end position="280"/>
    </location>
</feature>
<keyword evidence="4" id="KW-1185">Reference proteome</keyword>
<feature type="compositionally biased region" description="Gly residues" evidence="1">
    <location>
        <begin position="492"/>
        <end position="502"/>
    </location>
</feature>
<dbReference type="InterPro" id="IPR032566">
    <property type="entry name" value="Znf-C2HE"/>
</dbReference>
<organism evidence="3 4">
    <name type="scientific">Dunaliella salina</name>
    <name type="common">Green alga</name>
    <name type="synonym">Protococcus salinus</name>
    <dbReference type="NCBI Taxonomy" id="3046"/>
    <lineage>
        <taxon>Eukaryota</taxon>
        <taxon>Viridiplantae</taxon>
        <taxon>Chlorophyta</taxon>
        <taxon>core chlorophytes</taxon>
        <taxon>Chlorophyceae</taxon>
        <taxon>CS clade</taxon>
        <taxon>Chlamydomonadales</taxon>
        <taxon>Dunaliellaceae</taxon>
        <taxon>Dunaliella</taxon>
    </lineage>
</organism>
<feature type="compositionally biased region" description="Polar residues" evidence="1">
    <location>
        <begin position="113"/>
        <end position="129"/>
    </location>
</feature>
<sequence>MCTLPGQHALLKHNDRFSTGAGLELFRVDLQQGEPQRQGTTFQKFQPTGDGSQAQRELQQQHHEQQQQHGLELAVNGMQQQPQHSQQQQQQQQAMPPGTHSFLSQGDCLHIQQSAPHTGLPQPQQQQRSGEGLPVAVCQPLITSGQQAKGQWHELQMFEGQPMQSPMQVGQGKHEWEEEGVLPQNKRQRAGSSPNTRQVGALSPESAYDGEKGAVPAAAASENVGTAVSVDGNKAAAAAAAAAAKAIENGGPAVSMSLRDEGASGAGSAGAAATVSGGEGGRSMAEVEQATSRAQGGAAAGIEAPHAVGPRESPFAAGGGAGRAKPVMLILMGLNGSGKSTFSQTLAQTSHAPFVRVNQDTISSKGTPGSRKQCVAAAQRALKTGKSVIIDRCNLNTDQRKDFVNLAVQLRASIHAVVLDLPFETCLSRAMARTNHPSGKTGKEVVPIVYSMRREMMNGTVPSAMEGFQSVTICRTDQEVAATLQAWQRYGTGTGPGPGTPGGTMEPPYQPQSAQTAAQQQQQQQQQQLPSTAPTHQPVAGDPSVSLEQPGPGGGATTAAAAAATGVGAAFASGGAAPNNSGTSSRGVGSSRSSSQGGSSAKKGKKPPPAASAASVNLMRSLFTRPHQAGPLASSGTPDVPSSSTPAVLSALDAHQPSPSAPPQPLIRSHSDSAATATAAAEGNASKKVAAAAAATAPPLPSPQPPVPAQQSRPHHVWNHYQQALYYMAQDPSKIDKREQKDVHVDDLCIRIRDIYPKGHYHALVVARESGLDCVEDLQPKHLPLLEHMRQVALQYVLQCRQQHPQQQRLVFRLGFHSIPSCRQLHLHVISQDLCGMNMKKKDHYQRFTTPFFITLDEVERRLREHGHVACDQAQAHASLGAPLKCHRCGASMVNFPRLKDHLASCTALFTGPGAVYAHEASLMPQPNTFDTPGARMHNKPLSLM</sequence>
<evidence type="ECO:0000313" key="3">
    <source>
        <dbReference type="EMBL" id="KAF5833433.1"/>
    </source>
</evidence>
<gene>
    <name evidence="3" type="ORF">DUNSADRAFT_10259</name>
</gene>
<proteinExistence type="predicted"/>
<dbReference type="Pfam" id="PF13671">
    <property type="entry name" value="AAA_33"/>
    <property type="match status" value="1"/>
</dbReference>
<dbReference type="EMBL" id="MU069811">
    <property type="protein sequence ID" value="KAF5833433.1"/>
    <property type="molecule type" value="Genomic_DNA"/>
</dbReference>
<feature type="compositionally biased region" description="Polar residues" evidence="1">
    <location>
        <begin position="634"/>
        <end position="646"/>
    </location>
</feature>
<dbReference type="SUPFAM" id="SSF54197">
    <property type="entry name" value="HIT-like"/>
    <property type="match status" value="1"/>
</dbReference>
<feature type="compositionally biased region" description="Polar residues" evidence="1">
    <location>
        <begin position="34"/>
        <end position="52"/>
    </location>
</feature>
<accession>A0ABQ7GFQ0</accession>
<dbReference type="PANTHER" id="PTHR12486:SF4">
    <property type="entry name" value="APRATAXIN"/>
    <property type="match status" value="1"/>
</dbReference>
<reference evidence="3" key="1">
    <citation type="submission" date="2017-08" db="EMBL/GenBank/DDBJ databases">
        <authorList>
            <person name="Polle J.E."/>
            <person name="Barry K."/>
            <person name="Cushman J."/>
            <person name="Schmutz J."/>
            <person name="Tran D."/>
            <person name="Hathwaick L.T."/>
            <person name="Yim W.C."/>
            <person name="Jenkins J."/>
            <person name="Mckie-Krisberg Z.M."/>
            <person name="Prochnik S."/>
            <person name="Lindquist E."/>
            <person name="Dockter R.B."/>
            <person name="Adam C."/>
            <person name="Molina H."/>
            <person name="Bunkerborg J."/>
            <person name="Jin E."/>
            <person name="Buchheim M."/>
            <person name="Magnuson J."/>
        </authorList>
    </citation>
    <scope>NUCLEOTIDE SEQUENCE</scope>
    <source>
        <strain evidence="3">CCAP 19/18</strain>
    </source>
</reference>
<dbReference type="InterPro" id="IPR027417">
    <property type="entry name" value="P-loop_NTPase"/>
</dbReference>
<feature type="region of interest" description="Disordered" evidence="1">
    <location>
        <begin position="489"/>
        <end position="559"/>
    </location>
</feature>
<dbReference type="SUPFAM" id="SSF52540">
    <property type="entry name" value="P-loop containing nucleoside triphosphate hydrolases"/>
    <property type="match status" value="1"/>
</dbReference>
<feature type="region of interest" description="Disordered" evidence="1">
    <location>
        <begin position="653"/>
        <end position="715"/>
    </location>
</feature>
<feature type="compositionally biased region" description="Low complexity" evidence="1">
    <location>
        <begin position="575"/>
        <end position="601"/>
    </location>
</feature>
<name>A0ABQ7GFQ0_DUNSA</name>
<protein>
    <recommendedName>
        <fullName evidence="2">Aprataxin C2HE/C2H2/C2HC zinc finger domain-containing protein</fullName>
    </recommendedName>
</protein>
<evidence type="ECO:0000313" key="4">
    <source>
        <dbReference type="Proteomes" id="UP000815325"/>
    </source>
</evidence>
<dbReference type="Pfam" id="PF11969">
    <property type="entry name" value="DcpS_C"/>
    <property type="match status" value="1"/>
</dbReference>